<keyword evidence="4" id="KW-1133">Transmembrane helix</keyword>
<evidence type="ECO:0000256" key="4">
    <source>
        <dbReference type="SAM" id="Phobius"/>
    </source>
</evidence>
<dbReference type="GO" id="GO:0016740">
    <property type="term" value="F:transferase activity"/>
    <property type="evidence" value="ECO:0007669"/>
    <property type="project" value="UniProtKB-KW"/>
</dbReference>
<evidence type="ECO:0000313" key="6">
    <source>
        <dbReference type="Proteomes" id="UP000646827"/>
    </source>
</evidence>
<accession>A0A8H7S058</accession>
<dbReference type="Proteomes" id="UP000646827">
    <property type="component" value="Unassembled WGS sequence"/>
</dbReference>
<keyword evidence="1" id="KW-0808">Transferase</keyword>
<keyword evidence="2" id="KW-0294">Fucose metabolism</keyword>
<feature type="transmembrane region" description="Helical" evidence="4">
    <location>
        <begin position="12"/>
        <end position="31"/>
    </location>
</feature>
<evidence type="ECO:0000256" key="2">
    <source>
        <dbReference type="ARBA" id="ARBA00023253"/>
    </source>
</evidence>
<keyword evidence="4" id="KW-0472">Membrane</keyword>
<evidence type="ECO:0000313" key="5">
    <source>
        <dbReference type="EMBL" id="KAG2219387.1"/>
    </source>
</evidence>
<evidence type="ECO:0000256" key="1">
    <source>
        <dbReference type="ARBA" id="ARBA00022679"/>
    </source>
</evidence>
<gene>
    <name evidence="5" type="ORF">INT45_010963</name>
</gene>
<dbReference type="AlphaFoldDB" id="A0A8H7S058"/>
<dbReference type="PANTHER" id="PTHR36050">
    <property type="entry name" value="O-FUCOSYLTRANSFERASE 30"/>
    <property type="match status" value="1"/>
</dbReference>
<evidence type="ECO:0000256" key="3">
    <source>
        <dbReference type="ARBA" id="ARBA00023277"/>
    </source>
</evidence>
<organism evidence="5 6">
    <name type="scientific">Circinella minor</name>
    <dbReference type="NCBI Taxonomy" id="1195481"/>
    <lineage>
        <taxon>Eukaryota</taxon>
        <taxon>Fungi</taxon>
        <taxon>Fungi incertae sedis</taxon>
        <taxon>Mucoromycota</taxon>
        <taxon>Mucoromycotina</taxon>
        <taxon>Mucoromycetes</taxon>
        <taxon>Mucorales</taxon>
        <taxon>Lichtheimiaceae</taxon>
        <taxon>Circinella</taxon>
    </lineage>
</organism>
<dbReference type="GO" id="GO:0006004">
    <property type="term" value="P:fucose metabolic process"/>
    <property type="evidence" value="ECO:0007669"/>
    <property type="project" value="UniProtKB-KW"/>
</dbReference>
<dbReference type="CDD" id="cd11296">
    <property type="entry name" value="O-FucT_like"/>
    <property type="match status" value="1"/>
</dbReference>
<keyword evidence="4" id="KW-0812">Transmembrane</keyword>
<dbReference type="OrthoDB" id="1882547at2759"/>
<reference evidence="5 6" key="1">
    <citation type="submission" date="2020-12" db="EMBL/GenBank/DDBJ databases">
        <title>Metabolic potential, ecology and presence of endohyphal bacteria is reflected in genomic diversity of Mucoromycotina.</title>
        <authorList>
            <person name="Muszewska A."/>
            <person name="Okrasinska A."/>
            <person name="Steczkiewicz K."/>
            <person name="Drgas O."/>
            <person name="Orlowska M."/>
            <person name="Perlinska-Lenart U."/>
            <person name="Aleksandrzak-Piekarczyk T."/>
            <person name="Szatraj K."/>
            <person name="Zielenkiewicz U."/>
            <person name="Pilsyk S."/>
            <person name="Malc E."/>
            <person name="Mieczkowski P."/>
            <person name="Kruszewska J.S."/>
            <person name="Biernat P."/>
            <person name="Pawlowska J."/>
        </authorList>
    </citation>
    <scope>NUCLEOTIDE SEQUENCE [LARGE SCALE GENOMIC DNA]</scope>
    <source>
        <strain evidence="5 6">CBS 142.35</strain>
    </source>
</reference>
<comment type="caution">
    <text evidence="5">The sequence shown here is derived from an EMBL/GenBank/DDBJ whole genome shotgun (WGS) entry which is preliminary data.</text>
</comment>
<protein>
    <submittedName>
        <fullName evidence="5">Uncharacterized protein</fullName>
    </submittedName>
</protein>
<dbReference type="InterPro" id="IPR019378">
    <property type="entry name" value="GDP-Fuc_O-FucTrfase"/>
</dbReference>
<keyword evidence="6" id="KW-1185">Reference proteome</keyword>
<dbReference type="EMBL" id="JAEPRB010000181">
    <property type="protein sequence ID" value="KAG2219387.1"/>
    <property type="molecule type" value="Genomic_DNA"/>
</dbReference>
<dbReference type="Gene3D" id="3.40.50.11350">
    <property type="match status" value="1"/>
</dbReference>
<dbReference type="Pfam" id="PF10250">
    <property type="entry name" value="O-FucT"/>
    <property type="match status" value="1"/>
</dbReference>
<proteinExistence type="predicted"/>
<dbReference type="PANTHER" id="PTHR36050:SF1">
    <property type="entry name" value="O-FUCOSYLTRANSFERASE 30"/>
    <property type="match status" value="1"/>
</dbReference>
<name>A0A8H7S058_9FUNG</name>
<sequence length="465" mass="54345">MFRSTRSYRSWAVGCIIITVSLLLLTHIVLLQKSSSTSRTTSWQTWLRRPRAWTHSRDHPQHPSISINDSEKFLTFLPHSGLHNQRIALINAGILAGALNRTLLMPELNLGTATFWRPSNQLTERLAHCPGSLHEPDSHCYDYRDYVPVPVDQIFDLTPLHELGIRTMQRHDMNDDYFLRYWGIDETNEDKKMMYTLKDNVRYSYQIHDEMSVPNATLEQFQSRIDLHYLATRQEPFLMFGSLFGSRRLALTRTDLINIREYLRQKIGIKHPMVLNKANDIMDQLGGANNYLSVHLRQGDGRFKKEAKKTIGQIRGALERYANKYGQEEENHNNNNEEQALIVKELRSMTDRTKRLKACVYVQEKYRHPNLRLIYMATDTKNPHEKFIDLYDKFVCLFTLNDFPDVVQSIRDTRVDVDPYLRDGNLLLPLVDGEVAAKADYFIPTPKSTFSGYIRQRNTYFHEMI</sequence>
<keyword evidence="3" id="KW-0119">Carbohydrate metabolism</keyword>